<gene>
    <name evidence="1" type="ORF">NQ317_009533</name>
</gene>
<proteinExistence type="predicted"/>
<keyword evidence="2" id="KW-1185">Reference proteome</keyword>
<comment type="caution">
    <text evidence="1">The sequence shown here is derived from an EMBL/GenBank/DDBJ whole genome shotgun (WGS) entry which is preliminary data.</text>
</comment>
<dbReference type="InterPro" id="IPR051710">
    <property type="entry name" value="Phosphatase_SH3-domain"/>
</dbReference>
<dbReference type="Proteomes" id="UP001162164">
    <property type="component" value="Unassembled WGS sequence"/>
</dbReference>
<evidence type="ECO:0008006" key="3">
    <source>
        <dbReference type="Google" id="ProtNLM"/>
    </source>
</evidence>
<name>A0ABQ9IUR6_9CUCU</name>
<dbReference type="SUPFAM" id="SSF53254">
    <property type="entry name" value="Phosphoglycerate mutase-like"/>
    <property type="match status" value="1"/>
</dbReference>
<dbReference type="Gene3D" id="3.40.50.1240">
    <property type="entry name" value="Phosphoglycerate mutase-like"/>
    <property type="match status" value="2"/>
</dbReference>
<dbReference type="Pfam" id="PF00300">
    <property type="entry name" value="His_Phos_1"/>
    <property type="match status" value="1"/>
</dbReference>
<protein>
    <recommendedName>
        <fullName evidence="3">Phosphoglycerate mutase</fullName>
    </recommendedName>
</protein>
<sequence>MDFMQAMDDGSQPRNVFIMRHGERIDFTFGSWVPYCFDEDGNYIRKDLNMPKTLPERKDGAKAYLKDSPLTNIGIFEASMTCDAVLRALDTSNISKIKIEPGLFEWLVWYPENLPDWMTVEELKNAGYNIDENYQPFITEKELRESKESCEQFYLRSAFVTRGALSTNSSGNILLVGHAATLETCSHELVGKKPKLANEMTKILQKVPYCSLIQLSSVGNKWEIVEPPCTPITHSTNQRFDWKVLLN</sequence>
<reference evidence="1" key="1">
    <citation type="journal article" date="2023" name="Insect Mol. Biol.">
        <title>Genome sequencing provides insights into the evolution of gene families encoding plant cell wall-degrading enzymes in longhorned beetles.</title>
        <authorList>
            <person name="Shin N.R."/>
            <person name="Okamura Y."/>
            <person name="Kirsch R."/>
            <person name="Pauchet Y."/>
        </authorList>
    </citation>
    <scope>NUCLEOTIDE SEQUENCE</scope>
    <source>
        <strain evidence="1">MMC_N1</strain>
    </source>
</reference>
<evidence type="ECO:0000313" key="1">
    <source>
        <dbReference type="EMBL" id="KAJ8966176.1"/>
    </source>
</evidence>
<organism evidence="1 2">
    <name type="scientific">Molorchus minor</name>
    <dbReference type="NCBI Taxonomy" id="1323400"/>
    <lineage>
        <taxon>Eukaryota</taxon>
        <taxon>Metazoa</taxon>
        <taxon>Ecdysozoa</taxon>
        <taxon>Arthropoda</taxon>
        <taxon>Hexapoda</taxon>
        <taxon>Insecta</taxon>
        <taxon>Pterygota</taxon>
        <taxon>Neoptera</taxon>
        <taxon>Endopterygota</taxon>
        <taxon>Coleoptera</taxon>
        <taxon>Polyphaga</taxon>
        <taxon>Cucujiformia</taxon>
        <taxon>Chrysomeloidea</taxon>
        <taxon>Cerambycidae</taxon>
        <taxon>Lamiinae</taxon>
        <taxon>Monochamini</taxon>
        <taxon>Molorchus</taxon>
    </lineage>
</organism>
<dbReference type="InterPro" id="IPR029033">
    <property type="entry name" value="His_PPase_superfam"/>
</dbReference>
<dbReference type="InterPro" id="IPR013078">
    <property type="entry name" value="His_Pase_superF_clade-1"/>
</dbReference>
<dbReference type="PANTHER" id="PTHR16469">
    <property type="entry name" value="UBIQUITIN-ASSOCIATED AND SH3 DOMAIN-CONTAINING BA-RELATED"/>
    <property type="match status" value="1"/>
</dbReference>
<dbReference type="EMBL" id="JAPWTJ010002422">
    <property type="protein sequence ID" value="KAJ8966176.1"/>
    <property type="molecule type" value="Genomic_DNA"/>
</dbReference>
<dbReference type="PANTHER" id="PTHR16469:SF27">
    <property type="entry name" value="UBIQUITIN-ASSOCIATED AND SH3 DOMAIN-CONTAINING BA-RELATED"/>
    <property type="match status" value="1"/>
</dbReference>
<evidence type="ECO:0000313" key="2">
    <source>
        <dbReference type="Proteomes" id="UP001162164"/>
    </source>
</evidence>
<accession>A0ABQ9IUR6</accession>